<dbReference type="SUPFAM" id="SSF50965">
    <property type="entry name" value="Galactose oxidase, central domain"/>
    <property type="match status" value="1"/>
</dbReference>
<feature type="domain" description="Secretion system C-terminal sorting" evidence="2">
    <location>
        <begin position="416"/>
        <end position="485"/>
    </location>
</feature>
<dbReference type="InterPro" id="IPR037293">
    <property type="entry name" value="Gal_Oxidase_central_sf"/>
</dbReference>
<dbReference type="InterPro" id="IPR011043">
    <property type="entry name" value="Gal_Oxase/kelch_b-propeller"/>
</dbReference>
<evidence type="ECO:0000313" key="4">
    <source>
        <dbReference type="Proteomes" id="UP001596043"/>
    </source>
</evidence>
<organism evidence="3 4">
    <name type="scientific">Dokdonia ponticola</name>
    <dbReference type="NCBI Taxonomy" id="2041041"/>
    <lineage>
        <taxon>Bacteria</taxon>
        <taxon>Pseudomonadati</taxon>
        <taxon>Bacteroidota</taxon>
        <taxon>Flavobacteriia</taxon>
        <taxon>Flavobacteriales</taxon>
        <taxon>Flavobacteriaceae</taxon>
        <taxon>Dokdonia</taxon>
    </lineage>
</organism>
<dbReference type="RefSeq" id="WP_379977960.1">
    <property type="nucleotide sequence ID" value="NZ_JBHSFV010000003.1"/>
</dbReference>
<sequence length="486" mass="51932">MKFPLLFILIPFVTFGQIQIGQTIDGEAVGDFSGTNISLSSDGNIVAIGAFDNDGNGNNAGHVRVYENINGNWSQIGQDIDGEAIGDLSGISVSLSCDGSIIAIGASNNNNIGHVRIYENHGGVWSQIGEDIDGIQPQFFFGRSVSLSCDGRVVAIGTNTANVNSPVSGQACVYRNQGGIWERVGNTINNTLGVNVLGTMVSLSNNGNVIAVGTSFDPGNGILSGNVRVFKNQGESWAQIGQDINNQMDGDQFAREISLSGDGKVIAVSSMFINSDNERIGLVNVYEDQENESWAQIGETINGKMDGDQFGRGLSLSDDGSVIAIGARFSNDNGLGAGQVRVFQNENAVWRQIGDDINGSMPGDQFGVSVSLSADGNTVAIGSNLSNNNKGQVRIYDLTSAFLLSVKELTTSRFSLFPNPAPFQVTVALPQEQEITIQEISIYNSLGQRVYTTKETNINTSQFPKGIYIIQIRTQEGTFSKRLIIE</sequence>
<dbReference type="PANTHER" id="PTHR36220:SF1">
    <property type="entry name" value="GAMMA TUBULIN COMPLEX COMPONENT C-TERMINAL DOMAIN-CONTAINING PROTEIN"/>
    <property type="match status" value="1"/>
</dbReference>
<dbReference type="EMBL" id="JBHSFV010000003">
    <property type="protein sequence ID" value="MFC4633736.1"/>
    <property type="molecule type" value="Genomic_DNA"/>
</dbReference>
<comment type="caution">
    <text evidence="3">The sequence shown here is derived from an EMBL/GenBank/DDBJ whole genome shotgun (WGS) entry which is preliminary data.</text>
</comment>
<dbReference type="PANTHER" id="PTHR36220">
    <property type="entry name" value="UNNAMED PRODUCT"/>
    <property type="match status" value="1"/>
</dbReference>
<gene>
    <name evidence="3" type="ORF">ACFO3O_07445</name>
</gene>
<dbReference type="InterPro" id="IPR015915">
    <property type="entry name" value="Kelch-typ_b-propeller"/>
</dbReference>
<name>A0ABV9HWL8_9FLAO</name>
<evidence type="ECO:0000259" key="2">
    <source>
        <dbReference type="Pfam" id="PF18962"/>
    </source>
</evidence>
<dbReference type="Pfam" id="PF18962">
    <property type="entry name" value="Por_Secre_tail"/>
    <property type="match status" value="1"/>
</dbReference>
<evidence type="ECO:0000256" key="1">
    <source>
        <dbReference type="ARBA" id="ARBA00022729"/>
    </source>
</evidence>
<dbReference type="InterPro" id="IPR026444">
    <property type="entry name" value="Secre_tail"/>
</dbReference>
<accession>A0ABV9HWL8</accession>
<keyword evidence="1" id="KW-0732">Signal</keyword>
<dbReference type="NCBIfam" id="TIGR04183">
    <property type="entry name" value="Por_Secre_tail"/>
    <property type="match status" value="1"/>
</dbReference>
<dbReference type="Gene3D" id="2.120.10.80">
    <property type="entry name" value="Kelch-type beta propeller"/>
    <property type="match status" value="1"/>
</dbReference>
<dbReference type="Proteomes" id="UP001596043">
    <property type="component" value="Unassembled WGS sequence"/>
</dbReference>
<proteinExistence type="predicted"/>
<evidence type="ECO:0000313" key="3">
    <source>
        <dbReference type="EMBL" id="MFC4633736.1"/>
    </source>
</evidence>
<keyword evidence="4" id="KW-1185">Reference proteome</keyword>
<reference evidence="4" key="1">
    <citation type="journal article" date="2019" name="Int. J. Syst. Evol. Microbiol.">
        <title>The Global Catalogue of Microorganisms (GCM) 10K type strain sequencing project: providing services to taxonomists for standard genome sequencing and annotation.</title>
        <authorList>
            <consortium name="The Broad Institute Genomics Platform"/>
            <consortium name="The Broad Institute Genome Sequencing Center for Infectious Disease"/>
            <person name="Wu L."/>
            <person name="Ma J."/>
        </authorList>
    </citation>
    <scope>NUCLEOTIDE SEQUENCE [LARGE SCALE GENOMIC DNA]</scope>
    <source>
        <strain evidence="4">YJ-61-S</strain>
    </source>
</reference>
<dbReference type="Gene3D" id="2.130.10.80">
    <property type="entry name" value="Galactose oxidase/kelch, beta-propeller"/>
    <property type="match status" value="1"/>
</dbReference>
<protein>
    <submittedName>
        <fullName evidence="3">T9SS type A sorting domain-containing protein</fullName>
    </submittedName>
</protein>